<evidence type="ECO:0000256" key="3">
    <source>
        <dbReference type="ARBA" id="ARBA00022723"/>
    </source>
</evidence>
<dbReference type="CDD" id="cd14840">
    <property type="entry name" value="D-Ala-D-Ala_dipeptidase_Aad"/>
    <property type="match status" value="1"/>
</dbReference>
<dbReference type="InterPro" id="IPR009045">
    <property type="entry name" value="Zn_M74/Hedgehog-like"/>
</dbReference>
<evidence type="ECO:0000313" key="12">
    <source>
        <dbReference type="EMBL" id="CDN33010.1"/>
    </source>
</evidence>
<dbReference type="KEGG" id="rbc:BN938_2945"/>
<dbReference type="GO" id="GO:0008270">
    <property type="term" value="F:zinc ion binding"/>
    <property type="evidence" value="ECO:0007669"/>
    <property type="project" value="UniProtKB-UniRule"/>
</dbReference>
<evidence type="ECO:0000256" key="1">
    <source>
        <dbReference type="ARBA" id="ARBA00001362"/>
    </source>
</evidence>
<dbReference type="SUPFAM" id="SSF55166">
    <property type="entry name" value="Hedgehog/DD-peptidase"/>
    <property type="match status" value="1"/>
</dbReference>
<organism evidence="12 13">
    <name type="scientific">Mucinivorans hirudinis</name>
    <dbReference type="NCBI Taxonomy" id="1433126"/>
    <lineage>
        <taxon>Bacteria</taxon>
        <taxon>Pseudomonadati</taxon>
        <taxon>Bacteroidota</taxon>
        <taxon>Bacteroidia</taxon>
        <taxon>Bacteroidales</taxon>
        <taxon>Rikenellaceae</taxon>
        <taxon>Mucinivorans</taxon>
    </lineage>
</organism>
<keyword evidence="7 9" id="KW-0482">Metalloprotease</keyword>
<feature type="chain" id="PRO_5001586427" description="D-alanyl-D-alanine dipeptidase" evidence="11">
    <location>
        <begin position="22"/>
        <end position="223"/>
    </location>
</feature>
<evidence type="ECO:0000256" key="8">
    <source>
        <dbReference type="ARBA" id="ARBA00023316"/>
    </source>
</evidence>
<keyword evidence="2 9" id="KW-0645">Protease</keyword>
<dbReference type="PANTHER" id="PTHR43126:SF2">
    <property type="entry name" value="D-ALANYL-D-ALANINE DIPEPTIDASE"/>
    <property type="match status" value="1"/>
</dbReference>
<evidence type="ECO:0000256" key="10">
    <source>
        <dbReference type="PIRNR" id="PIRNR026671"/>
    </source>
</evidence>
<evidence type="ECO:0000256" key="9">
    <source>
        <dbReference type="HAMAP-Rule" id="MF_01924"/>
    </source>
</evidence>
<name>A0A060RBL4_9BACT</name>
<dbReference type="Gene3D" id="3.30.1380.10">
    <property type="match status" value="1"/>
</dbReference>
<accession>A0A060RBL4</accession>
<comment type="catalytic activity">
    <reaction evidence="1 9 10">
        <text>D-alanyl-D-alanine + H2O = 2 D-alanine</text>
        <dbReference type="Rhea" id="RHEA:20661"/>
        <dbReference type="ChEBI" id="CHEBI:15377"/>
        <dbReference type="ChEBI" id="CHEBI:57416"/>
        <dbReference type="ChEBI" id="CHEBI:57822"/>
        <dbReference type="EC" id="3.4.13.22"/>
    </reaction>
</comment>
<dbReference type="EMBL" id="HG934468">
    <property type="protein sequence ID" value="CDN33010.1"/>
    <property type="molecule type" value="Genomic_DNA"/>
</dbReference>
<evidence type="ECO:0000256" key="7">
    <source>
        <dbReference type="ARBA" id="ARBA00023049"/>
    </source>
</evidence>
<feature type="binding site" evidence="9">
    <location>
        <position position="132"/>
    </location>
    <ligand>
        <name>Zn(2+)</name>
        <dbReference type="ChEBI" id="CHEBI:29105"/>
        <note>catalytic</note>
    </ligand>
</feature>
<proteinExistence type="inferred from homology"/>
<keyword evidence="8 10" id="KW-0961">Cell wall biogenesis/degradation</keyword>
<evidence type="ECO:0000313" key="13">
    <source>
        <dbReference type="Proteomes" id="UP000027616"/>
    </source>
</evidence>
<dbReference type="PIRSF" id="PIRSF026671">
    <property type="entry name" value="AA_dipeptidase"/>
    <property type="match status" value="1"/>
</dbReference>
<dbReference type="STRING" id="1433126.BN938_2945"/>
<sequence length="223" mass="25001" precursor="true">MKYLLKIVLILSSALSFAQQADTPTEARMRAMGLIDVHDADSSIVVFMPYTTTDNFVGKVLYDNVNKAFLIKDAATRLAKAQKLLKETDSSLSLLVYDAARPMAVQRQMWRVVAGTDKTDFVANPANGGGLHNYGAAVDVTIVGKDGNPLPMGTAFDYFGDEARINRELELLEKGKITRNELDNRLLLRKVMRESGFMTVNSEWWHFNYCSRDEAKKNLDLIE</sequence>
<dbReference type="GO" id="GO:0008237">
    <property type="term" value="F:metallopeptidase activity"/>
    <property type="evidence" value="ECO:0007669"/>
    <property type="project" value="UniProtKB-KW"/>
</dbReference>
<comment type="function">
    <text evidence="9 10">Catalyzes hydrolysis of the D-alanyl-D-alanine dipeptide.</text>
</comment>
<evidence type="ECO:0000256" key="6">
    <source>
        <dbReference type="ARBA" id="ARBA00022997"/>
    </source>
</evidence>
<evidence type="ECO:0000256" key="11">
    <source>
        <dbReference type="SAM" id="SignalP"/>
    </source>
</evidence>
<feature type="active site" description="Proton donor/acceptor" evidence="9">
    <location>
        <position position="203"/>
    </location>
</feature>
<comment type="similarity">
    <text evidence="9 10">Belongs to the peptidase M15D family.</text>
</comment>
<keyword evidence="13" id="KW-1185">Reference proteome</keyword>
<dbReference type="HOGENOM" id="CLU_060744_1_0_10"/>
<keyword evidence="11" id="KW-0732">Signal</keyword>
<keyword evidence="5 9" id="KW-0862">Zinc</keyword>
<feature type="site" description="Transition state stabilizer" evidence="9">
    <location>
        <position position="101"/>
    </location>
</feature>
<keyword evidence="6 9" id="KW-0224">Dipeptidase</keyword>
<keyword evidence="4 9" id="KW-0378">Hydrolase</keyword>
<dbReference type="GO" id="GO:0071555">
    <property type="term" value="P:cell wall organization"/>
    <property type="evidence" value="ECO:0007669"/>
    <property type="project" value="UniProtKB-KW"/>
</dbReference>
<evidence type="ECO:0000256" key="5">
    <source>
        <dbReference type="ARBA" id="ARBA00022833"/>
    </source>
</evidence>
<dbReference type="PANTHER" id="PTHR43126">
    <property type="entry name" value="D-ALANYL-D-ALANINE DIPEPTIDASE"/>
    <property type="match status" value="1"/>
</dbReference>
<dbReference type="Proteomes" id="UP000027616">
    <property type="component" value="Chromosome I"/>
</dbReference>
<comment type="cofactor">
    <cofactor evidence="9">
        <name>Zn(2+)</name>
        <dbReference type="ChEBI" id="CHEBI:29105"/>
    </cofactor>
    <text evidence="9">Binds 1 zinc ion per subunit.</text>
</comment>
<dbReference type="HAMAP" id="MF_01924">
    <property type="entry name" value="A_A_dipeptidase"/>
    <property type="match status" value="1"/>
</dbReference>
<feature type="binding site" evidence="9">
    <location>
        <position position="206"/>
    </location>
    <ligand>
        <name>Zn(2+)</name>
        <dbReference type="ChEBI" id="CHEBI:29105"/>
        <note>catalytic</note>
    </ligand>
</feature>
<dbReference type="InterPro" id="IPR000755">
    <property type="entry name" value="A_A_dipeptidase"/>
</dbReference>
<protein>
    <recommendedName>
        <fullName evidence="9 10">D-alanyl-D-alanine dipeptidase</fullName>
        <shortName evidence="9 10">D-Ala-D-Ala dipeptidase</shortName>
        <ecNumber evidence="9 10">3.4.13.22</ecNumber>
    </recommendedName>
</protein>
<dbReference type="GO" id="GO:0006508">
    <property type="term" value="P:proteolysis"/>
    <property type="evidence" value="ECO:0007669"/>
    <property type="project" value="UniProtKB-KW"/>
</dbReference>
<evidence type="ECO:0000256" key="2">
    <source>
        <dbReference type="ARBA" id="ARBA00022670"/>
    </source>
</evidence>
<keyword evidence="3 9" id="KW-0479">Metal-binding</keyword>
<dbReference type="EC" id="3.4.13.22" evidence="9 10"/>
<evidence type="ECO:0000256" key="4">
    <source>
        <dbReference type="ARBA" id="ARBA00022801"/>
    </source>
</evidence>
<feature type="binding site" evidence="9">
    <location>
        <position position="139"/>
    </location>
    <ligand>
        <name>Zn(2+)</name>
        <dbReference type="ChEBI" id="CHEBI:29105"/>
        <note>catalytic</note>
    </ligand>
</feature>
<reference evidence="12 13" key="1">
    <citation type="journal article" date="2015" name="Genome Announc.">
        <title>Complete Genome Sequence of the Novel Leech Symbiont Mucinivorans hirudinis M3T.</title>
        <authorList>
            <person name="Nelson M.C."/>
            <person name="Bomar L."/>
            <person name="Graf J."/>
        </authorList>
    </citation>
    <scope>NUCLEOTIDE SEQUENCE [LARGE SCALE GENOMIC DNA]</scope>
    <source>
        <strain evidence="13">M3</strain>
    </source>
</reference>
<dbReference type="eggNOG" id="COG2173">
    <property type="taxonomic scope" value="Bacteria"/>
</dbReference>
<gene>
    <name evidence="12" type="ORF">BN938_2945</name>
</gene>
<dbReference type="GO" id="GO:0160237">
    <property type="term" value="F:D-Ala-D-Ala dipeptidase activity"/>
    <property type="evidence" value="ECO:0007669"/>
    <property type="project" value="UniProtKB-EC"/>
</dbReference>
<feature type="signal peptide" evidence="11">
    <location>
        <begin position="1"/>
        <end position="21"/>
    </location>
</feature>
<dbReference type="Pfam" id="PF01427">
    <property type="entry name" value="Peptidase_M15"/>
    <property type="match status" value="1"/>
</dbReference>
<dbReference type="AlphaFoldDB" id="A0A060RBL4"/>